<organism evidence="1 2">
    <name type="scientific">Bacillus swezeyi</name>
    <dbReference type="NCBI Taxonomy" id="1925020"/>
    <lineage>
        <taxon>Bacteria</taxon>
        <taxon>Bacillati</taxon>
        <taxon>Bacillota</taxon>
        <taxon>Bacilli</taxon>
        <taxon>Bacillales</taxon>
        <taxon>Bacillaceae</taxon>
        <taxon>Bacillus</taxon>
    </lineage>
</organism>
<sequence>MGEGTINYAYNFILDNLDLIEKRLDDLHTYLENTFTYEERKVWNRADRDLIFALMKIEEIKNDMS</sequence>
<dbReference type="AlphaFoldDB" id="A0A5M8RDP7"/>
<accession>A0A5M8RDP7</accession>
<dbReference type="EMBL" id="QSND01000008">
    <property type="protein sequence ID" value="KAA6446705.1"/>
    <property type="molecule type" value="Genomic_DNA"/>
</dbReference>
<evidence type="ECO:0000313" key="2">
    <source>
        <dbReference type="Proteomes" id="UP000324326"/>
    </source>
</evidence>
<reference evidence="1 2" key="1">
    <citation type="submission" date="2018-08" db="EMBL/GenBank/DDBJ databases">
        <title>Bacillus phenotypic plasticity.</title>
        <authorList>
            <person name="Hurtado E."/>
        </authorList>
    </citation>
    <scope>NUCLEOTIDE SEQUENCE [LARGE SCALE GENOMIC DNA]</scope>
    <source>
        <strain evidence="1 2">427</strain>
    </source>
</reference>
<proteinExistence type="predicted"/>
<evidence type="ECO:0000313" key="1">
    <source>
        <dbReference type="EMBL" id="KAA6446705.1"/>
    </source>
</evidence>
<comment type="caution">
    <text evidence="1">The sequence shown here is derived from an EMBL/GenBank/DDBJ whole genome shotgun (WGS) entry which is preliminary data.</text>
</comment>
<protein>
    <submittedName>
        <fullName evidence="1">Uncharacterized protein</fullName>
    </submittedName>
</protein>
<dbReference type="Proteomes" id="UP000324326">
    <property type="component" value="Unassembled WGS sequence"/>
</dbReference>
<name>A0A5M8RDP7_9BACI</name>
<gene>
    <name evidence="1" type="ORF">DX927_23735</name>
</gene>